<comment type="caution">
    <text evidence="2">The sequence shown here is derived from an EMBL/GenBank/DDBJ whole genome shotgun (WGS) entry which is preliminary data.</text>
</comment>
<dbReference type="SUPFAM" id="SSF55331">
    <property type="entry name" value="Tautomerase/MIF"/>
    <property type="match status" value="1"/>
</dbReference>
<reference evidence="2 3" key="1">
    <citation type="journal article" date="2015" name="Mol. Plant Microbe Interact.">
        <title>Genome, transcriptome, and functional analyses of Penicillium expansum provide new insights into secondary metabolism and pathogenicity.</title>
        <authorList>
            <person name="Ballester A.R."/>
            <person name="Marcet-Houben M."/>
            <person name="Levin E."/>
            <person name="Sela N."/>
            <person name="Selma-Lazaro C."/>
            <person name="Carmona L."/>
            <person name="Wisniewski M."/>
            <person name="Droby S."/>
            <person name="Gonzalez-Candelas L."/>
            <person name="Gabaldon T."/>
        </authorList>
    </citation>
    <scope>NUCLEOTIDE SEQUENCE [LARGE SCALE GENOMIC DNA]</scope>
    <source>
        <strain evidence="2 3">MD-8</strain>
    </source>
</reference>
<evidence type="ECO:0000313" key="2">
    <source>
        <dbReference type="EMBL" id="KGO61773.1"/>
    </source>
</evidence>
<feature type="domain" description="Tautomerase cis-CaaD-like" evidence="1">
    <location>
        <begin position="1"/>
        <end position="136"/>
    </location>
</feature>
<dbReference type="GeneID" id="27674373"/>
<dbReference type="InterPro" id="IPR028116">
    <property type="entry name" value="Cis-CaaD-like"/>
</dbReference>
<sequence length="140" mass="15831">MPSWYIKHSPNTLTAPEKEQLAKSITKLYVSIGLPAFYVQVHFIENIPGTAFVGGEPHPNFAALTIYHIARAFKTDEAKQRFLTAVDEILNPLFESKGMEWEYFIAESSRDLWKINGLVPPQPGSEGEKKWAELNKAVKL</sequence>
<dbReference type="VEuPathDB" id="FungiDB:PEXP_056030"/>
<proteinExistence type="predicted"/>
<organism evidence="2 3">
    <name type="scientific">Penicillium expansum</name>
    <name type="common">Blue mold rot fungus</name>
    <dbReference type="NCBI Taxonomy" id="27334"/>
    <lineage>
        <taxon>Eukaryota</taxon>
        <taxon>Fungi</taxon>
        <taxon>Dikarya</taxon>
        <taxon>Ascomycota</taxon>
        <taxon>Pezizomycotina</taxon>
        <taxon>Eurotiomycetes</taxon>
        <taxon>Eurotiomycetidae</taxon>
        <taxon>Eurotiales</taxon>
        <taxon>Aspergillaceae</taxon>
        <taxon>Penicillium</taxon>
    </lineage>
</organism>
<dbReference type="PhylomeDB" id="A0A0A2KX76"/>
<keyword evidence="3" id="KW-1185">Reference proteome</keyword>
<dbReference type="Proteomes" id="UP000030143">
    <property type="component" value="Unassembled WGS sequence"/>
</dbReference>
<dbReference type="HOGENOM" id="CLU_113367_0_0_1"/>
<dbReference type="AlphaFoldDB" id="A0A0A2KX76"/>
<evidence type="ECO:0000313" key="3">
    <source>
        <dbReference type="Proteomes" id="UP000030143"/>
    </source>
</evidence>
<name>A0A0A2KX76_PENEN</name>
<evidence type="ECO:0000259" key="1">
    <source>
        <dbReference type="Pfam" id="PF14832"/>
    </source>
</evidence>
<dbReference type="InterPro" id="IPR014347">
    <property type="entry name" value="Tautomerase/MIF_sf"/>
</dbReference>
<accession>A0A0A2KX76</accession>
<dbReference type="RefSeq" id="XP_016602471.1">
    <property type="nucleotide sequence ID" value="XM_016738954.1"/>
</dbReference>
<gene>
    <name evidence="2" type="ORF">PEX2_016780</name>
</gene>
<protein>
    <submittedName>
        <fullName evidence="2">Tautomerase</fullName>
    </submittedName>
</protein>
<dbReference type="Pfam" id="PF14832">
    <property type="entry name" value="Tautomerase_3"/>
    <property type="match status" value="1"/>
</dbReference>
<dbReference type="EMBL" id="JQFZ01000029">
    <property type="protein sequence ID" value="KGO61773.1"/>
    <property type="molecule type" value="Genomic_DNA"/>
</dbReference>
<dbReference type="Gene3D" id="3.30.429.10">
    <property type="entry name" value="Macrophage Migration Inhibitory Factor"/>
    <property type="match status" value="1"/>
</dbReference>
<dbReference type="OrthoDB" id="2129288at2759"/>